<dbReference type="EMBL" id="JABWRP020000001">
    <property type="protein sequence ID" value="MBV4539702.1"/>
    <property type="molecule type" value="Genomic_DNA"/>
</dbReference>
<proteinExistence type="predicted"/>
<protein>
    <recommendedName>
        <fullName evidence="4">YD repeat-containing protein</fullName>
    </recommendedName>
</protein>
<evidence type="ECO:0008006" key="4">
    <source>
        <dbReference type="Google" id="ProtNLM"/>
    </source>
</evidence>
<accession>A0A923K601</accession>
<gene>
    <name evidence="2" type="ORF">HU738_001390</name>
    <name evidence="1" type="ORF">HU738_21760</name>
</gene>
<dbReference type="Proteomes" id="UP000628137">
    <property type="component" value="Unassembled WGS sequence"/>
</dbReference>
<keyword evidence="3" id="KW-1185">Reference proteome</keyword>
<evidence type="ECO:0000313" key="2">
    <source>
        <dbReference type="EMBL" id="MBV4539702.1"/>
    </source>
</evidence>
<name>A0A923K601_9PSED</name>
<dbReference type="EMBL" id="JABWRP010000024">
    <property type="protein sequence ID" value="MBC3473189.1"/>
    <property type="molecule type" value="Genomic_DNA"/>
</dbReference>
<sequence length="1313" mass="150213">MSDNRTVHSTAFNFLSAVRGGVDPRTGLYTVSIELPDLKSHALAGPALKLALHYNPLNTQDSGYGKGWNLGLTQYTRHNQVLALGTGESFRLEESSREDKRLNIPQQKIASFHVYKEGNLGLDETTRFRVVHRSGLKEILQMQDDNLALPVSVLHMGRKLKLEHLAFNSQYFRLQAIFEVTAQGDENALLTVERSSSTVEIKEHSLANGGVARYVMSLGGNDDRVTQIALPTANKANWQFEYEYDASNSYLSIVGVRTPTGAREVLEYTDGGHEFPSAARRNRLPRVNRHKTTPGKPLPQLGIKHALVDVGFVYENAEAQGWGNNNFLGDRDTPWVEDSGLDNLYYRQGVYQYGSVETHYVNDTPVKTIERRFNRFHLLETEKTLQGRSLREQIYKYPVDQEKTFELQPANFQLVTEQTQRWTLLESGRPPRSPTEYSRYDVHGNLVWRKRFNEVEELHEWYPVGGDGAACPPDPEGFVRHLKQTTITPAATGFGQAPTLTTHYTYISLPAVIDSEYDANDPDNQWRAYGQHVVEGQTLINAGEAIEGTYFCYFDQPDDALRLGRVREQEVNYPGVDPDEVWSTTSTYGYEEVFDKASGEFALQTIETISGFDQVSKTLETLRSVLHGEPLLNSDDNGVRIRYVYDALRRVTRETVDPDGEDEAFKHYEYHLCAHDEDVAEQAVTDVIGVRTRSIVDGFNRVVYEERDDDDSKLFAGAPRPIYRAWYDALGQLEARTDVDWYEDWQLELEYSLEYDDWGELYCEIGPEGIRDYSETDPVGSTEHKGPIVTRWRVDDQGVQSGVTQTWMNLFEKAVRVERYYLSEDDTGKPVKQQVSLLRQDYDGLGRLHRERDGEGDRMRINVYAYDAFDRQVTHTLPGNAVVTRAYAMHSREDLPVSIKVGDVLLGTQTFDGLGRRTHAITGFRDQEFQYRQGERQPCLMIAPDKAEVSYDYRPALGEEPVHRHLGAVDANYIYHRKNARLVEFDEPGYKVELEYFTNGEVKHEDRYVGDELYSMSYGYSYRSRMHRYGDVLNQEQVYEYDDCGRLKQTRLHAAPAKRRGRTQALGPVLLQTDFTYDSFGRMESFTTQDIQAGTELVTSLEYDGFDRETRRTFDFGGETVQTLTQRYDEFDCLEQRVLAECERESDEPPLQVLRDESYRYDTRGRLVNYTCDAFDNPQAPEDHYWPVDPYGKKIKTQVFSFDDLDNITVVLTTFDGGFNRALYSFGDYRLEQDPAQLLRITNTHADYPREILLEYDKNGNLTRDDAGRTLKYDALNRLVLVTLPGSSPAEPGESVAYRYDARNILSGTEPAA</sequence>
<reference evidence="1" key="2">
    <citation type="submission" date="2020-07" db="EMBL/GenBank/DDBJ databases">
        <authorList>
            <person name="Lood C."/>
            <person name="Girard L."/>
        </authorList>
    </citation>
    <scope>NUCLEOTIDE SEQUENCE</scope>
    <source>
        <strain evidence="1">RW4S2</strain>
    </source>
</reference>
<evidence type="ECO:0000313" key="3">
    <source>
        <dbReference type="Proteomes" id="UP000628137"/>
    </source>
</evidence>
<organism evidence="1">
    <name type="scientific">Pseudomonas vlassakiae</name>
    <dbReference type="NCBI Taxonomy" id="485888"/>
    <lineage>
        <taxon>Bacteria</taxon>
        <taxon>Pseudomonadati</taxon>
        <taxon>Pseudomonadota</taxon>
        <taxon>Gammaproteobacteria</taxon>
        <taxon>Pseudomonadales</taxon>
        <taxon>Pseudomonadaceae</taxon>
        <taxon>Pseudomonas</taxon>
    </lineage>
</organism>
<reference evidence="1 3" key="1">
    <citation type="journal article" date="2020" name="Microorganisms">
        <title>Reliable Identification of Environmental Pseudomonas Isolates Using the rpoD Gene.</title>
        <authorList>
            <consortium name="The Broad Institute Genome Sequencing Platform"/>
            <person name="Girard L."/>
            <person name="Lood C."/>
            <person name="Rokni-Zadeh H."/>
            <person name="van Noort V."/>
            <person name="Lavigne R."/>
            <person name="De Mot R."/>
        </authorList>
    </citation>
    <scope>NUCLEOTIDE SEQUENCE</scope>
    <source>
        <strain evidence="1 3">RW4S2</strain>
    </source>
</reference>
<dbReference type="RefSeq" id="WP_186604043.1">
    <property type="nucleotide sequence ID" value="NZ_JABWRP020000001.1"/>
</dbReference>
<comment type="caution">
    <text evidence="1">The sequence shown here is derived from an EMBL/GenBank/DDBJ whole genome shotgun (WGS) entry which is preliminary data.</text>
</comment>
<dbReference type="Gene3D" id="2.180.10.10">
    <property type="entry name" value="RHS repeat-associated core"/>
    <property type="match status" value="2"/>
</dbReference>
<reference evidence="2" key="3">
    <citation type="submission" date="2021-06" db="EMBL/GenBank/DDBJ databases">
        <title>Updating the genus Pseudomonas: Description of 43 new species and partition of the Pseudomonas putida group.</title>
        <authorList>
            <person name="Girard L."/>
            <person name="Lood C."/>
            <person name="Vandamme P."/>
            <person name="Rokni-Zadeh H."/>
            <person name="Van Noort V."/>
            <person name="Hofte M."/>
            <person name="Lavigne R."/>
            <person name="De Mot R."/>
        </authorList>
    </citation>
    <scope>NUCLEOTIDE SEQUENCE</scope>
    <source>
        <strain evidence="2">RW4S2</strain>
    </source>
</reference>
<evidence type="ECO:0000313" key="1">
    <source>
        <dbReference type="EMBL" id="MBC3473189.1"/>
    </source>
</evidence>